<dbReference type="SUPFAM" id="SSF88723">
    <property type="entry name" value="PIN domain-like"/>
    <property type="match status" value="1"/>
</dbReference>
<dbReference type="InterPro" id="IPR002716">
    <property type="entry name" value="PIN_dom"/>
</dbReference>
<protein>
    <recommendedName>
        <fullName evidence="1">PIN domain-containing protein</fullName>
    </recommendedName>
</protein>
<dbReference type="Proteomes" id="UP000189681">
    <property type="component" value="Unassembled WGS sequence"/>
</dbReference>
<dbReference type="InterPro" id="IPR029060">
    <property type="entry name" value="PIN-like_dom_sf"/>
</dbReference>
<dbReference type="EMBL" id="AYTS01000091">
    <property type="protein sequence ID" value="OOP56192.1"/>
    <property type="molecule type" value="Genomic_DNA"/>
</dbReference>
<organism evidence="2 3">
    <name type="scientific">Candidatus Brocadia carolinensis</name>
    <dbReference type="NCBI Taxonomy" id="1004156"/>
    <lineage>
        <taxon>Bacteria</taxon>
        <taxon>Pseudomonadati</taxon>
        <taxon>Planctomycetota</taxon>
        <taxon>Candidatus Brocadiia</taxon>
        <taxon>Candidatus Brocadiales</taxon>
        <taxon>Candidatus Brocadiaceae</taxon>
        <taxon>Candidatus Brocadia</taxon>
    </lineage>
</organism>
<evidence type="ECO:0000259" key="1">
    <source>
        <dbReference type="Pfam" id="PF01850"/>
    </source>
</evidence>
<gene>
    <name evidence="2" type="ORF">AYP45_10365</name>
</gene>
<dbReference type="Gene3D" id="3.40.50.1010">
    <property type="entry name" value="5'-nuclease"/>
    <property type="match status" value="1"/>
</dbReference>
<evidence type="ECO:0000313" key="3">
    <source>
        <dbReference type="Proteomes" id="UP000189681"/>
    </source>
</evidence>
<proteinExistence type="predicted"/>
<dbReference type="AlphaFoldDB" id="A0A1V4ASS3"/>
<feature type="domain" description="PIN" evidence="1">
    <location>
        <begin position="2"/>
        <end position="86"/>
    </location>
</feature>
<accession>A0A1V4ASS3</accession>
<dbReference type="Pfam" id="PF01850">
    <property type="entry name" value="PIN"/>
    <property type="match status" value="1"/>
</dbReference>
<evidence type="ECO:0000313" key="2">
    <source>
        <dbReference type="EMBL" id="OOP56192.1"/>
    </source>
</evidence>
<reference evidence="2 3" key="1">
    <citation type="journal article" date="2017" name="Water Res.">
        <title>Discovery and metagenomic analysis of an anammox bacterial enrichment related to Candidatus "Brocadia caroliniensis" in a full-scale glycerol-fed nitritation-denitritation separate centrate treatment process.</title>
        <authorList>
            <person name="Park H."/>
            <person name="Brotto A.C."/>
            <person name="van Loosdrecht M.C."/>
            <person name="Chandran K."/>
        </authorList>
    </citation>
    <scope>NUCLEOTIDE SEQUENCE [LARGE SCALE GENOMIC DNA]</scope>
    <source>
        <strain evidence="2">26THWARD</strain>
    </source>
</reference>
<name>A0A1V4ASS3_9BACT</name>
<comment type="caution">
    <text evidence="2">The sequence shown here is derived from an EMBL/GenBank/DDBJ whole genome shotgun (WGS) entry which is preliminary data.</text>
</comment>
<dbReference type="STRING" id="1004156.AYP45_10365"/>
<sequence length="94" mass="10659">MEFFAVITKKVENPIAVTEAKTIVEDFLKSDNWRIIDRDVDTFFSAIDIVSEHGIPLWDAVIAACMKENDVTDIVTENKKDFEKIPGIKVSVPF</sequence>